<dbReference type="EMBL" id="NIOJ01000053">
    <property type="protein sequence ID" value="PNT96130.1"/>
    <property type="molecule type" value="Genomic_DNA"/>
</dbReference>
<dbReference type="PROSITE" id="PS50930">
    <property type="entry name" value="HTH_LYTTR"/>
    <property type="match status" value="1"/>
</dbReference>
<evidence type="ECO:0000313" key="7">
    <source>
        <dbReference type="Proteomes" id="UP000236151"/>
    </source>
</evidence>
<dbReference type="Proteomes" id="UP000236151">
    <property type="component" value="Unassembled WGS sequence"/>
</dbReference>
<dbReference type="Gene3D" id="3.40.50.2300">
    <property type="match status" value="1"/>
</dbReference>
<keyword evidence="6" id="KW-0238">DNA-binding</keyword>
<dbReference type="InterPro" id="IPR011006">
    <property type="entry name" value="CheY-like_superfamily"/>
</dbReference>
<keyword evidence="3" id="KW-0597">Phosphoprotein</keyword>
<dbReference type="PANTHER" id="PTHR37299:SF1">
    <property type="entry name" value="STAGE 0 SPORULATION PROTEIN A HOMOLOG"/>
    <property type="match status" value="1"/>
</dbReference>
<evidence type="ECO:0000256" key="3">
    <source>
        <dbReference type="PROSITE-ProRule" id="PRU00169"/>
    </source>
</evidence>
<dbReference type="SMART" id="SM00448">
    <property type="entry name" value="REC"/>
    <property type="match status" value="1"/>
</dbReference>
<dbReference type="Gene3D" id="2.40.50.1020">
    <property type="entry name" value="LytTr DNA-binding domain"/>
    <property type="match status" value="1"/>
</dbReference>
<gene>
    <name evidence="6" type="ORF">CDQ84_15725</name>
</gene>
<keyword evidence="7" id="KW-1185">Reference proteome</keyword>
<evidence type="ECO:0000256" key="1">
    <source>
        <dbReference type="ARBA" id="ARBA00018672"/>
    </source>
</evidence>
<dbReference type="KEGG" id="cthd:CDO33_13610"/>
<evidence type="ECO:0000313" key="6">
    <source>
        <dbReference type="EMBL" id="PNT96130.1"/>
    </source>
</evidence>
<sequence length="246" mass="28446">MSPVKVVMADDEHGVMLLLCSILSKLEGALVVGTAENANDIIKLTIEHNPDLAFLDIELPDMKGIELAERLREIKPDIAIVFITAHQEYSLDAFKLYASDYILKPIDEDRVKSTFRRIYKMLEISKKSNTSQNTETCRISINLGSERVFIKLDEIFYIEKSGRHTLISCTNGKFKTRQTLQELEKYLGKMFFRSHKSFIINTDRIEKIVSFPNSSYYEVKFNNCEDKALLSRDRMSELMKYSDYNV</sequence>
<evidence type="ECO:0000256" key="2">
    <source>
        <dbReference type="ARBA" id="ARBA00024867"/>
    </source>
</evidence>
<feature type="modified residue" description="4-aspartylphosphate" evidence="3">
    <location>
        <position position="56"/>
    </location>
</feature>
<dbReference type="Pfam" id="PF00072">
    <property type="entry name" value="Response_reg"/>
    <property type="match status" value="1"/>
</dbReference>
<dbReference type="PROSITE" id="PS50110">
    <property type="entry name" value="RESPONSE_REGULATORY"/>
    <property type="match status" value="1"/>
</dbReference>
<dbReference type="SMART" id="SM00850">
    <property type="entry name" value="LytTR"/>
    <property type="match status" value="1"/>
</dbReference>
<comment type="caution">
    <text evidence="6">The sequence shown here is derived from an EMBL/GenBank/DDBJ whole genome shotgun (WGS) entry which is preliminary data.</text>
</comment>
<dbReference type="GO" id="GO:0000156">
    <property type="term" value="F:phosphorelay response regulator activity"/>
    <property type="evidence" value="ECO:0007669"/>
    <property type="project" value="InterPro"/>
</dbReference>
<feature type="domain" description="Response regulatory" evidence="4">
    <location>
        <begin position="5"/>
        <end position="119"/>
    </location>
</feature>
<dbReference type="SUPFAM" id="SSF52172">
    <property type="entry name" value="CheY-like"/>
    <property type="match status" value="1"/>
</dbReference>
<dbReference type="RefSeq" id="WP_103082691.1">
    <property type="nucleotide sequence ID" value="NZ_CP021850.1"/>
</dbReference>
<dbReference type="AlphaFoldDB" id="A0A2K2F8X9"/>
<protein>
    <recommendedName>
        <fullName evidence="1">Stage 0 sporulation protein A homolog</fullName>
    </recommendedName>
</protein>
<proteinExistence type="predicted"/>
<dbReference type="OrthoDB" id="9809318at2"/>
<accession>A0A2K2F8X9</accession>
<dbReference type="Pfam" id="PF04397">
    <property type="entry name" value="LytTR"/>
    <property type="match status" value="1"/>
</dbReference>
<evidence type="ECO:0000259" key="5">
    <source>
        <dbReference type="PROSITE" id="PS50930"/>
    </source>
</evidence>
<dbReference type="GO" id="GO:0003677">
    <property type="term" value="F:DNA binding"/>
    <property type="evidence" value="ECO:0007669"/>
    <property type="project" value="UniProtKB-KW"/>
</dbReference>
<reference evidence="6 7" key="1">
    <citation type="submission" date="2017-06" db="EMBL/GenBank/DDBJ databases">
        <title>Investigating the central metabolism of Clostridium thermosuccinogenes.</title>
        <authorList>
            <person name="Koendjbiharie J.G."/>
            <person name="van Kranenburg R."/>
        </authorList>
    </citation>
    <scope>NUCLEOTIDE SEQUENCE [LARGE SCALE GENOMIC DNA]</scope>
    <source>
        <strain evidence="6 7">DSM 5806</strain>
    </source>
</reference>
<comment type="function">
    <text evidence="2">May play the central regulatory role in sporulation. It may be an element of the effector pathway responsible for the activation of sporulation genes in response to nutritional stress. Spo0A may act in concert with spo0H (a sigma factor) to control the expression of some genes that are critical to the sporulation process.</text>
</comment>
<dbReference type="InterPro" id="IPR001789">
    <property type="entry name" value="Sig_transdc_resp-reg_receiver"/>
</dbReference>
<dbReference type="InterPro" id="IPR007492">
    <property type="entry name" value="LytTR_DNA-bd_dom"/>
</dbReference>
<dbReference type="InterPro" id="IPR046947">
    <property type="entry name" value="LytR-like"/>
</dbReference>
<feature type="domain" description="HTH LytTR-type" evidence="5">
    <location>
        <begin position="139"/>
        <end position="244"/>
    </location>
</feature>
<dbReference type="PANTHER" id="PTHR37299">
    <property type="entry name" value="TRANSCRIPTIONAL REGULATOR-RELATED"/>
    <property type="match status" value="1"/>
</dbReference>
<organism evidence="6 7">
    <name type="scientific">Clostridium thermosuccinogenes</name>
    <dbReference type="NCBI Taxonomy" id="84032"/>
    <lineage>
        <taxon>Bacteria</taxon>
        <taxon>Bacillati</taxon>
        <taxon>Bacillota</taxon>
        <taxon>Clostridia</taxon>
        <taxon>Eubacteriales</taxon>
        <taxon>Clostridiaceae</taxon>
        <taxon>Clostridium</taxon>
    </lineage>
</organism>
<evidence type="ECO:0000259" key="4">
    <source>
        <dbReference type="PROSITE" id="PS50110"/>
    </source>
</evidence>
<name>A0A2K2F8X9_9CLOT</name>